<organism evidence="1 2">
    <name type="scientific">Ascaris lumbricoides</name>
    <name type="common">Giant roundworm</name>
    <dbReference type="NCBI Taxonomy" id="6252"/>
    <lineage>
        <taxon>Eukaryota</taxon>
        <taxon>Metazoa</taxon>
        <taxon>Ecdysozoa</taxon>
        <taxon>Nematoda</taxon>
        <taxon>Chromadorea</taxon>
        <taxon>Rhabditida</taxon>
        <taxon>Spirurina</taxon>
        <taxon>Ascaridomorpha</taxon>
        <taxon>Ascaridoidea</taxon>
        <taxon>Ascarididae</taxon>
        <taxon>Ascaris</taxon>
    </lineage>
</organism>
<dbReference type="AlphaFoldDB" id="A0A0M3HRX3"/>
<accession>A0A0M3HRX3</accession>
<evidence type="ECO:0000313" key="2">
    <source>
        <dbReference type="WBParaSite" id="ALUE_0000513301-mRNA-1"/>
    </source>
</evidence>
<proteinExistence type="predicted"/>
<protein>
    <submittedName>
        <fullName evidence="2">Secreted protein</fullName>
    </submittedName>
</protein>
<evidence type="ECO:0000313" key="1">
    <source>
        <dbReference type="Proteomes" id="UP000036681"/>
    </source>
</evidence>
<dbReference type="WBParaSite" id="ALUE_0000513301-mRNA-1">
    <property type="protein sequence ID" value="ALUE_0000513301-mRNA-1"/>
    <property type="gene ID" value="ALUE_0000513301"/>
</dbReference>
<reference evidence="2" key="1">
    <citation type="submission" date="2017-02" db="UniProtKB">
        <authorList>
            <consortium name="WormBaseParasite"/>
        </authorList>
    </citation>
    <scope>IDENTIFICATION</scope>
</reference>
<dbReference type="Proteomes" id="UP000036681">
    <property type="component" value="Unplaced"/>
</dbReference>
<keyword evidence="1" id="KW-1185">Reference proteome</keyword>
<name>A0A0M3HRX3_ASCLU</name>
<sequence>MSCGGPSEKQLRLPSCLFAPQSFSLINVVAAKAEIFTPGGAHLRSSFACWVMSSLCLSSPSSFSLPVSELLDVWSLSVVSFTSFIVELLSSRCSLFALFC</sequence>